<keyword evidence="2" id="KW-0548">Nucleotidyltransferase</keyword>
<keyword evidence="3" id="KW-0540">Nuclease</keyword>
<dbReference type="PANTHER" id="PTHR37984">
    <property type="entry name" value="PROTEIN CBG26694"/>
    <property type="match status" value="1"/>
</dbReference>
<keyword evidence="6" id="KW-0695">RNA-directed DNA polymerase</keyword>
<evidence type="ECO:0000259" key="7">
    <source>
        <dbReference type="Pfam" id="PF17917"/>
    </source>
</evidence>
<dbReference type="InterPro" id="IPR012337">
    <property type="entry name" value="RNaseH-like_sf"/>
</dbReference>
<dbReference type="AlphaFoldDB" id="A0A5D3DQB0"/>
<dbReference type="PANTHER" id="PTHR37984:SF5">
    <property type="entry name" value="PROTEIN NYNRIN-LIKE"/>
    <property type="match status" value="1"/>
</dbReference>
<reference evidence="8 9" key="1">
    <citation type="submission" date="2019-08" db="EMBL/GenBank/DDBJ databases">
        <title>Draft genome sequences of two oriental melons (Cucumis melo L. var makuwa).</title>
        <authorList>
            <person name="Kwon S.-Y."/>
        </authorList>
    </citation>
    <scope>NUCLEOTIDE SEQUENCE [LARGE SCALE GENOMIC DNA]</scope>
    <source>
        <strain evidence="9">cv. Chang Bougi</strain>
        <tissue evidence="8">Leaf</tissue>
    </source>
</reference>
<dbReference type="GO" id="GO:0003964">
    <property type="term" value="F:RNA-directed DNA polymerase activity"/>
    <property type="evidence" value="ECO:0007669"/>
    <property type="project" value="UniProtKB-KW"/>
</dbReference>
<name>A0A5D3DQB0_CUCMM</name>
<evidence type="ECO:0000313" key="9">
    <source>
        <dbReference type="Proteomes" id="UP000321947"/>
    </source>
</evidence>
<dbReference type="GO" id="GO:0004519">
    <property type="term" value="F:endonuclease activity"/>
    <property type="evidence" value="ECO:0007669"/>
    <property type="project" value="UniProtKB-KW"/>
</dbReference>
<organism evidence="8 9">
    <name type="scientific">Cucumis melo var. makuwa</name>
    <name type="common">Oriental melon</name>
    <dbReference type="NCBI Taxonomy" id="1194695"/>
    <lineage>
        <taxon>Eukaryota</taxon>
        <taxon>Viridiplantae</taxon>
        <taxon>Streptophyta</taxon>
        <taxon>Embryophyta</taxon>
        <taxon>Tracheophyta</taxon>
        <taxon>Spermatophyta</taxon>
        <taxon>Magnoliopsida</taxon>
        <taxon>eudicotyledons</taxon>
        <taxon>Gunneridae</taxon>
        <taxon>Pentapetalae</taxon>
        <taxon>rosids</taxon>
        <taxon>fabids</taxon>
        <taxon>Cucurbitales</taxon>
        <taxon>Cucurbitaceae</taxon>
        <taxon>Benincaseae</taxon>
        <taxon>Cucumis</taxon>
    </lineage>
</organism>
<comment type="caution">
    <text evidence="8">The sequence shown here is derived from an EMBL/GenBank/DDBJ whole genome shotgun (WGS) entry which is preliminary data.</text>
</comment>
<evidence type="ECO:0000313" key="8">
    <source>
        <dbReference type="EMBL" id="TYK25722.1"/>
    </source>
</evidence>
<dbReference type="InterPro" id="IPR041373">
    <property type="entry name" value="RT_RNaseH"/>
</dbReference>
<dbReference type="Pfam" id="PF17917">
    <property type="entry name" value="RT_RNaseH"/>
    <property type="match status" value="1"/>
</dbReference>
<keyword evidence="4" id="KW-0255">Endonuclease</keyword>
<dbReference type="GO" id="GO:0016787">
    <property type="term" value="F:hydrolase activity"/>
    <property type="evidence" value="ECO:0007669"/>
    <property type="project" value="UniProtKB-KW"/>
</dbReference>
<evidence type="ECO:0000256" key="5">
    <source>
        <dbReference type="ARBA" id="ARBA00022801"/>
    </source>
</evidence>
<accession>A0A5D3DQB0</accession>
<evidence type="ECO:0000256" key="3">
    <source>
        <dbReference type="ARBA" id="ARBA00022722"/>
    </source>
</evidence>
<dbReference type="GO" id="GO:0003676">
    <property type="term" value="F:nucleic acid binding"/>
    <property type="evidence" value="ECO:0007669"/>
    <property type="project" value="InterPro"/>
</dbReference>
<gene>
    <name evidence="8" type="ORF">E5676_scaffold862G00140</name>
</gene>
<keyword evidence="5" id="KW-0378">Hydrolase</keyword>
<dbReference type="SUPFAM" id="SSF56672">
    <property type="entry name" value="DNA/RNA polymerases"/>
    <property type="match status" value="1"/>
</dbReference>
<dbReference type="Proteomes" id="UP000321947">
    <property type="component" value="Unassembled WGS sequence"/>
</dbReference>
<dbReference type="EMBL" id="SSTD01003772">
    <property type="protein sequence ID" value="TYK25722.1"/>
    <property type="molecule type" value="Genomic_DNA"/>
</dbReference>
<keyword evidence="1" id="KW-0808">Transferase</keyword>
<evidence type="ECO:0000256" key="4">
    <source>
        <dbReference type="ARBA" id="ARBA00022759"/>
    </source>
</evidence>
<evidence type="ECO:0000256" key="6">
    <source>
        <dbReference type="ARBA" id="ARBA00022918"/>
    </source>
</evidence>
<dbReference type="SUPFAM" id="SSF53098">
    <property type="entry name" value="Ribonuclease H-like"/>
    <property type="match status" value="1"/>
</dbReference>
<sequence length="219" mass="25744">MVKERIVLGHKISHARLEMDPVKIDVGAMLGQKKNKVIHHIYYVSKTLNEAQENYTTSEKELLAIVFSIEKFRSYIVDSKVMVHSNHFAIRYLVRKDIEDGFPDEQLFRVEVNEHWYAYIVNYMAEVSNREIKKILEKMVNSSYKDWADHLDSMLWTYHTAYKTPLGMSPYVLVFGKACHLPLEVEHKALRACKKLNFDHNATGEARLLQQNELQEWRS</sequence>
<dbReference type="InterPro" id="IPR050951">
    <property type="entry name" value="Retrovirus_Pol_polyprotein"/>
</dbReference>
<dbReference type="Gene3D" id="3.30.420.10">
    <property type="entry name" value="Ribonuclease H-like superfamily/Ribonuclease H"/>
    <property type="match status" value="1"/>
</dbReference>
<proteinExistence type="predicted"/>
<feature type="domain" description="Reverse transcriptase RNase H-like" evidence="7">
    <location>
        <begin position="16"/>
        <end position="96"/>
    </location>
</feature>
<dbReference type="InterPro" id="IPR036397">
    <property type="entry name" value="RNaseH_sf"/>
</dbReference>
<evidence type="ECO:0000256" key="2">
    <source>
        <dbReference type="ARBA" id="ARBA00022695"/>
    </source>
</evidence>
<evidence type="ECO:0000256" key="1">
    <source>
        <dbReference type="ARBA" id="ARBA00022679"/>
    </source>
</evidence>
<protein>
    <recommendedName>
        <fullName evidence="7">Reverse transcriptase RNase H-like domain-containing protein</fullName>
    </recommendedName>
</protein>
<dbReference type="InterPro" id="IPR043502">
    <property type="entry name" value="DNA/RNA_pol_sf"/>
</dbReference>